<sequence>MSDIDRIEHRLAAVERAVIDGDYEVDELAELATLTETVERLEERIDEQERRLATLEAQTESVAGVVTNVESVNETVERQAASAVATVDRLEERIDDLEGALEAVRRETAERDERVAPRPKRLRAGAEGAAEPARDRRRSPDVASAEGDRSARRDEPGTAGSAEATGATNAAESPEAAVASVVGSDDGSGSGDDGSFEWCADESTASGAATPDSATEPGAGALAAAEQGSVERALGERRESEGTKTASATESTDGEANTTEAATESDDGLLATVRAKLS</sequence>
<dbReference type="PATRIC" id="fig|1227499.3.peg.2023"/>
<dbReference type="AlphaFoldDB" id="L9X4R3"/>
<comment type="caution">
    <text evidence="3">The sequence shown here is derived from an EMBL/GenBank/DDBJ whole genome shotgun (WGS) entry which is preliminary data.</text>
</comment>
<evidence type="ECO:0000256" key="1">
    <source>
        <dbReference type="SAM" id="MobiDB-lite"/>
    </source>
</evidence>
<keyword evidence="4" id="KW-1185">Reference proteome</keyword>
<evidence type="ECO:0000313" key="3">
    <source>
        <dbReference type="EMBL" id="ELY56695.1"/>
    </source>
</evidence>
<organism evidence="3 4">
    <name type="scientific">Natronolimnohabitans innermongolicus JCM 12255</name>
    <dbReference type="NCBI Taxonomy" id="1227499"/>
    <lineage>
        <taxon>Archaea</taxon>
        <taxon>Methanobacteriati</taxon>
        <taxon>Methanobacteriota</taxon>
        <taxon>Stenosarchaea group</taxon>
        <taxon>Halobacteria</taxon>
        <taxon>Halobacteriales</taxon>
        <taxon>Natrialbaceae</taxon>
        <taxon>Natronolimnohabitans</taxon>
    </lineage>
</organism>
<dbReference type="InterPro" id="IPR055734">
    <property type="entry name" value="DUF7310"/>
</dbReference>
<feature type="compositionally biased region" description="Basic and acidic residues" evidence="1">
    <location>
        <begin position="132"/>
        <end position="156"/>
    </location>
</feature>
<feature type="region of interest" description="Disordered" evidence="1">
    <location>
        <begin position="105"/>
        <end position="278"/>
    </location>
</feature>
<dbReference type="Pfam" id="PF23991">
    <property type="entry name" value="DUF7310"/>
    <property type="match status" value="1"/>
</dbReference>
<protein>
    <recommendedName>
        <fullName evidence="2">DUF7310 domain-containing protein</fullName>
    </recommendedName>
</protein>
<feature type="compositionally biased region" description="Basic and acidic residues" evidence="1">
    <location>
        <begin position="105"/>
        <end position="116"/>
    </location>
</feature>
<proteinExistence type="predicted"/>
<name>L9X4R3_9EURY</name>
<feature type="compositionally biased region" description="Polar residues" evidence="1">
    <location>
        <begin position="243"/>
        <end position="262"/>
    </location>
</feature>
<feature type="domain" description="DUF7310" evidence="2">
    <location>
        <begin position="7"/>
        <end position="89"/>
    </location>
</feature>
<accession>L9X4R3</accession>
<dbReference type="RefSeq" id="WP_007259282.1">
    <property type="nucleotide sequence ID" value="NZ_AOHZ01000044.1"/>
</dbReference>
<dbReference type="Proteomes" id="UP000011602">
    <property type="component" value="Unassembled WGS sequence"/>
</dbReference>
<dbReference type="STRING" id="1227499.C493_09985"/>
<dbReference type="Gene3D" id="1.10.287.1490">
    <property type="match status" value="1"/>
</dbReference>
<dbReference type="eggNOG" id="arCOG07564">
    <property type="taxonomic scope" value="Archaea"/>
</dbReference>
<dbReference type="EMBL" id="AOHZ01000044">
    <property type="protein sequence ID" value="ELY56695.1"/>
    <property type="molecule type" value="Genomic_DNA"/>
</dbReference>
<feature type="compositionally biased region" description="Basic and acidic residues" evidence="1">
    <location>
        <begin position="233"/>
        <end position="242"/>
    </location>
</feature>
<reference evidence="3 4" key="1">
    <citation type="journal article" date="2014" name="PLoS Genet.">
        <title>Phylogenetically driven sequencing of extremely halophilic archaea reveals strategies for static and dynamic osmo-response.</title>
        <authorList>
            <person name="Becker E.A."/>
            <person name="Seitzer P.M."/>
            <person name="Tritt A."/>
            <person name="Larsen D."/>
            <person name="Krusor M."/>
            <person name="Yao A.I."/>
            <person name="Wu D."/>
            <person name="Madern D."/>
            <person name="Eisen J.A."/>
            <person name="Darling A.E."/>
            <person name="Facciotti M.T."/>
        </authorList>
    </citation>
    <scope>NUCLEOTIDE SEQUENCE [LARGE SCALE GENOMIC DNA]</scope>
    <source>
        <strain evidence="3 4">JCM 12255</strain>
    </source>
</reference>
<evidence type="ECO:0000259" key="2">
    <source>
        <dbReference type="Pfam" id="PF23991"/>
    </source>
</evidence>
<gene>
    <name evidence="3" type="ORF">C493_09985</name>
</gene>
<evidence type="ECO:0000313" key="4">
    <source>
        <dbReference type="Proteomes" id="UP000011602"/>
    </source>
</evidence>
<dbReference type="OrthoDB" id="206571at2157"/>
<feature type="compositionally biased region" description="Low complexity" evidence="1">
    <location>
        <begin position="157"/>
        <end position="185"/>
    </location>
</feature>